<evidence type="ECO:0000256" key="1">
    <source>
        <dbReference type="ARBA" id="ARBA00004123"/>
    </source>
</evidence>
<keyword evidence="7" id="KW-0539">Nucleus</keyword>
<dbReference type="InterPro" id="IPR016024">
    <property type="entry name" value="ARM-type_fold"/>
</dbReference>
<gene>
    <name evidence="8" type="ORF">AV274_4106</name>
</gene>
<evidence type="ECO:0000256" key="5">
    <source>
        <dbReference type="ARBA" id="ARBA00022490"/>
    </source>
</evidence>
<comment type="subcellular location">
    <subcellularLocation>
        <location evidence="2">Cytoplasm</location>
    </subcellularLocation>
    <subcellularLocation>
        <location evidence="1">Nucleus</location>
    </subcellularLocation>
</comment>
<dbReference type="SUPFAM" id="SSF48371">
    <property type="entry name" value="ARM repeat"/>
    <property type="match status" value="1"/>
</dbReference>
<dbReference type="GO" id="GO:0005049">
    <property type="term" value="F:nuclear export signal receptor activity"/>
    <property type="evidence" value="ECO:0007669"/>
    <property type="project" value="InterPro"/>
</dbReference>
<keyword evidence="9" id="KW-1185">Reference proteome</keyword>
<dbReference type="EMBL" id="LXWW01000281">
    <property type="protein sequence ID" value="OAO14183.1"/>
    <property type="molecule type" value="Genomic_DNA"/>
</dbReference>
<evidence type="ECO:0000256" key="3">
    <source>
        <dbReference type="ARBA" id="ARBA00009466"/>
    </source>
</evidence>
<evidence type="ECO:0000256" key="6">
    <source>
        <dbReference type="ARBA" id="ARBA00022927"/>
    </source>
</evidence>
<keyword evidence="6" id="KW-0653">Protein transport</keyword>
<organism evidence="8 9">
    <name type="scientific">Blastocystis sp. subtype 1 (strain ATCC 50177 / NandII)</name>
    <dbReference type="NCBI Taxonomy" id="478820"/>
    <lineage>
        <taxon>Eukaryota</taxon>
        <taxon>Sar</taxon>
        <taxon>Stramenopiles</taxon>
        <taxon>Bigyra</taxon>
        <taxon>Opalozoa</taxon>
        <taxon>Opalinata</taxon>
        <taxon>Blastocystidae</taxon>
        <taxon>Blastocystis</taxon>
    </lineage>
</organism>
<evidence type="ECO:0000313" key="9">
    <source>
        <dbReference type="Proteomes" id="UP000078348"/>
    </source>
</evidence>
<comment type="similarity">
    <text evidence="3">Belongs to the exportin family.</text>
</comment>
<dbReference type="OrthoDB" id="10441734at2759"/>
<reference evidence="8 9" key="1">
    <citation type="submission" date="2016-05" db="EMBL/GenBank/DDBJ databases">
        <title>Nuclear genome of Blastocystis sp. subtype 1 NandII.</title>
        <authorList>
            <person name="Gentekaki E."/>
            <person name="Curtis B."/>
            <person name="Stairs C."/>
            <person name="Eme L."/>
            <person name="Herman E."/>
            <person name="Klimes V."/>
            <person name="Arias M.C."/>
            <person name="Elias M."/>
            <person name="Hilliou F."/>
            <person name="Klute M."/>
            <person name="Malik S.-B."/>
            <person name="Pightling A."/>
            <person name="Rachubinski R."/>
            <person name="Salas D."/>
            <person name="Schlacht A."/>
            <person name="Suga H."/>
            <person name="Archibald J."/>
            <person name="Ball S.G."/>
            <person name="Clark G."/>
            <person name="Dacks J."/>
            <person name="Van Der Giezen M."/>
            <person name="Tsaousis A."/>
            <person name="Roger A."/>
        </authorList>
    </citation>
    <scope>NUCLEOTIDE SEQUENCE [LARGE SCALE GENOMIC DNA]</scope>
    <source>
        <strain evidence="9">ATCC 50177 / NandII</strain>
    </source>
</reference>
<keyword evidence="5" id="KW-0963">Cytoplasm</keyword>
<dbReference type="GO" id="GO:0006611">
    <property type="term" value="P:protein export from nucleus"/>
    <property type="evidence" value="ECO:0007669"/>
    <property type="project" value="TreeGrafter"/>
</dbReference>
<sequence>MPDLSNITTLQEATQLFENACIMMGDYRNLKEGEAIIQALSQHPSAEEIFKSCLFQSSQSYCIFYSAKLYGILLMKKWGQLSTEQQHGLGDTSRTISDFGYSEVELVLCFYLKQLWIADPSGLSAAFFQRLGTPTWRSMKLLEAFLQCMKSNNASDFSLPTETHNAALSAFYNNGLKQTAQWVVNAVMFLSSSFDAAASQQQEQMLELSLTLLSETLSWPWPTPKEFRSVSKTGMSTDLITPDVTFEPIFIQESLLQQLQKIYFLKRRNSSLPQSLFGVLTLLGSYAPQSFASTRTHAQHLHRLVAFCLEVIAQPLLPAGEVTAEQVESDNREKMRVAVLLKTVLCTHAADVLVFLPAWQEVTRGVQGMLTVLYQDLLRIVNAPALAEDCVELQQAGEEVVCTVVDIISYWCDTPETLRTLGTLPQEVYALSLRTRLQLAAVVLRYSEAASEALWRDLEQRDENEDQWTFEEEQDAIGRLGRVSPGDSCALLLDAFKEVAGALAGARSEAETDYFEEQLYWLVTFIKHFVSDFDCDEVPLAFLELEHNSDYPLLHFMDCVNDMIKQTLSLPGVTISSTVLQSILGYLRKFVTLYLPFRPQLSDDFYVIVAITLASTSQENLPFKSAVEVLQLLLDQTFKHGVGAVNMTVWGEVVNALMDFVQRDHVNGSLQALNDMPVHHWRAFAACVTATYAPCLQTLFSTVLEQLTAVAALPDFADHVKTISNLQRLQALIALARGVCAQEDGAPCLPFAARLLELLPALYRQTRLHEELRGQLLKLLGDVATMLPRMTEAQSLSFLAALLEIIDLTAKAFPADDAALRKHSDFCVKTLSLLFGMLPSIITNSALTDCLQWDAGLVRAYVRLLSLLLPQLTLFPLLMKTVFNASLMVCNTVIRGFDMASFEEIQLFLEFMLPSLERFDCEFKTMECLYLVYYHFAEARRGAIAFNQDPNVGLVSFIQNNPAVTERVFVASYKQIISPKTGCITKEGLETRASNLMLILIVTQREAIQAYFAQRYASILQKEPNLLAGVLSDKYVSGYTERHVRWSYNKVFLRFIQTIQKYEEAVSV</sequence>
<evidence type="ECO:0000256" key="4">
    <source>
        <dbReference type="ARBA" id="ARBA00022448"/>
    </source>
</evidence>
<name>A0A196SAY3_BLAHN</name>
<dbReference type="Proteomes" id="UP000078348">
    <property type="component" value="Unassembled WGS sequence"/>
</dbReference>
<evidence type="ECO:0008006" key="10">
    <source>
        <dbReference type="Google" id="ProtNLM"/>
    </source>
</evidence>
<dbReference type="PANTHER" id="PTHR12596">
    <property type="entry name" value="EXPORTIN 4,7-RELATED"/>
    <property type="match status" value="1"/>
</dbReference>
<dbReference type="InterPro" id="IPR044189">
    <property type="entry name" value="XPO4/7-like"/>
</dbReference>
<dbReference type="AlphaFoldDB" id="A0A196SAY3"/>
<proteinExistence type="inferred from homology"/>
<dbReference type="GO" id="GO:0005737">
    <property type="term" value="C:cytoplasm"/>
    <property type="evidence" value="ECO:0007669"/>
    <property type="project" value="UniProtKB-SubCell"/>
</dbReference>
<evidence type="ECO:0000313" key="8">
    <source>
        <dbReference type="EMBL" id="OAO14183.1"/>
    </source>
</evidence>
<keyword evidence="4" id="KW-0813">Transport</keyword>
<comment type="caution">
    <text evidence="8">The sequence shown here is derived from an EMBL/GenBank/DDBJ whole genome shotgun (WGS) entry which is preliminary data.</text>
</comment>
<evidence type="ECO:0000256" key="2">
    <source>
        <dbReference type="ARBA" id="ARBA00004496"/>
    </source>
</evidence>
<accession>A0A196SAY3</accession>
<dbReference type="GO" id="GO:0005643">
    <property type="term" value="C:nuclear pore"/>
    <property type="evidence" value="ECO:0007669"/>
    <property type="project" value="TreeGrafter"/>
</dbReference>
<dbReference type="PANTHER" id="PTHR12596:SF1">
    <property type="entry name" value="EXPORTIN-4"/>
    <property type="match status" value="1"/>
</dbReference>
<protein>
    <recommendedName>
        <fullName evidence="10">Exportin-1/Importin-beta-like domain-containing protein</fullName>
    </recommendedName>
</protein>
<evidence type="ECO:0000256" key="7">
    <source>
        <dbReference type="ARBA" id="ARBA00023242"/>
    </source>
</evidence>